<evidence type="ECO:0000256" key="2">
    <source>
        <dbReference type="ARBA" id="ARBA00022692"/>
    </source>
</evidence>
<dbReference type="InterPro" id="IPR051893">
    <property type="entry name" value="HCARs"/>
</dbReference>
<evidence type="ECO:0000256" key="8">
    <source>
        <dbReference type="RuleBase" id="RU000688"/>
    </source>
</evidence>
<evidence type="ECO:0000256" key="4">
    <source>
        <dbReference type="ARBA" id="ARBA00023040"/>
    </source>
</evidence>
<dbReference type="PANTHER" id="PTHR46048">
    <property type="entry name" value="HYDROXYCARBOXYLIC ACID RECEPTOR 2"/>
    <property type="match status" value="1"/>
</dbReference>
<reference evidence="11" key="3">
    <citation type="submission" date="2025-09" db="UniProtKB">
        <authorList>
            <consortium name="Ensembl"/>
        </authorList>
    </citation>
    <scope>IDENTIFICATION</scope>
</reference>
<dbReference type="InterPro" id="IPR017452">
    <property type="entry name" value="GPCR_Rhodpsn_7TM"/>
</dbReference>
<feature type="transmembrane region" description="Helical" evidence="9">
    <location>
        <begin position="141"/>
        <end position="162"/>
    </location>
</feature>
<keyword evidence="2 8" id="KW-0812">Transmembrane</keyword>
<reference evidence="11 12" key="1">
    <citation type="journal article" date="2020" name="Nat. Commun.">
        <title>Donkey genomes provide new insights into domestication and selection for coat color.</title>
        <authorList>
            <person name="Wang"/>
            <person name="C."/>
            <person name="Li"/>
            <person name="H."/>
            <person name="Guo"/>
            <person name="Y."/>
            <person name="Huang"/>
            <person name="J."/>
            <person name="Sun"/>
            <person name="Y."/>
            <person name="Min"/>
            <person name="J."/>
            <person name="Wang"/>
            <person name="J."/>
            <person name="Fang"/>
            <person name="X."/>
            <person name="Zhao"/>
            <person name="Z."/>
            <person name="Wang"/>
            <person name="S."/>
            <person name="Zhang"/>
            <person name="Y."/>
            <person name="Liu"/>
            <person name="Q."/>
            <person name="Jiang"/>
            <person name="Q."/>
            <person name="Wang"/>
            <person name="X."/>
            <person name="Guo"/>
            <person name="Y."/>
            <person name="Yang"/>
            <person name="C."/>
            <person name="Wang"/>
            <person name="Y."/>
            <person name="Tian"/>
            <person name="F."/>
            <person name="Zhuang"/>
            <person name="G."/>
            <person name="Fan"/>
            <person name="Y."/>
            <person name="Gao"/>
            <person name="Q."/>
            <person name="Li"/>
            <person name="Y."/>
            <person name="Ju"/>
            <person name="Z."/>
            <person name="Li"/>
            <person name="J."/>
            <person name="Li"/>
            <person name="R."/>
            <person name="Hou"/>
            <person name="M."/>
            <person name="Yang"/>
            <person name="G."/>
            <person name="Liu"/>
            <person name="G."/>
            <person name="Liu"/>
            <person name="W."/>
            <person name="Guo"/>
            <person name="J."/>
            <person name="Pan"/>
            <person name="S."/>
            <person name="Fan"/>
            <person name="G."/>
            <person name="Zhang"/>
            <person name="W."/>
            <person name="Zhang"/>
            <person name="R."/>
            <person name="Yu"/>
            <person name="J."/>
            <person name="Zhang"/>
            <person name="X."/>
            <person name="Yin"/>
            <person name="Q."/>
            <person name="Ji"/>
            <person name="C."/>
            <person name="Jin"/>
            <person name="Y."/>
            <person name="Yue"/>
            <person name="G."/>
            <person name="Liu"/>
            <person name="M."/>
            <person name="Xu"/>
            <person name="J."/>
            <person name="Liu"/>
            <person name="S."/>
            <person name="Jordana"/>
            <person name="J."/>
            <person name="Noce"/>
            <person name="A."/>
            <person name="Amills"/>
            <person name="M."/>
            <person name="Wu"/>
            <person name="D.D."/>
            <person name="Li"/>
            <person name="S."/>
            <person name="Zhou"/>
            <person name="X. and Zhong"/>
            <person name="J."/>
        </authorList>
    </citation>
    <scope>NUCLEOTIDE SEQUENCE [LARGE SCALE GENOMIC DNA]</scope>
</reference>
<feature type="transmembrane region" description="Helical" evidence="9">
    <location>
        <begin position="28"/>
        <end position="48"/>
    </location>
</feature>
<dbReference type="GO" id="GO:0045125">
    <property type="term" value="F:bioactive lipid receptor activity"/>
    <property type="evidence" value="ECO:0007669"/>
    <property type="project" value="TreeGrafter"/>
</dbReference>
<dbReference type="GO" id="GO:0016020">
    <property type="term" value="C:membrane"/>
    <property type="evidence" value="ECO:0007669"/>
    <property type="project" value="UniProtKB-SubCell"/>
</dbReference>
<comment type="subcellular location">
    <subcellularLocation>
        <location evidence="1">Membrane</location>
        <topology evidence="1">Multi-pass membrane protein</topology>
    </subcellularLocation>
</comment>
<feature type="transmembrane region" description="Helical" evidence="9">
    <location>
        <begin position="182"/>
        <end position="207"/>
    </location>
</feature>
<dbReference type="SUPFAM" id="SSF81321">
    <property type="entry name" value="Family A G protein-coupled receptor-like"/>
    <property type="match status" value="1"/>
</dbReference>
<keyword evidence="12" id="KW-1185">Reference proteome</keyword>
<dbReference type="AlphaFoldDB" id="A0A9L0ITW6"/>
<keyword evidence="6 8" id="KW-0675">Receptor</keyword>
<evidence type="ECO:0000313" key="12">
    <source>
        <dbReference type="Proteomes" id="UP000694387"/>
    </source>
</evidence>
<keyword evidence="3 9" id="KW-1133">Transmembrane helix</keyword>
<dbReference type="Ensembl" id="ENSEAST00005046781.1">
    <property type="protein sequence ID" value="ENSEASP00005044324.1"/>
    <property type="gene ID" value="ENSEASG00005027533.1"/>
</dbReference>
<comment type="similarity">
    <text evidence="8">Belongs to the G-protein coupled receptor 1 family.</text>
</comment>
<dbReference type="Gene3D" id="1.20.1070.10">
    <property type="entry name" value="Rhodopsin 7-helix transmembrane proteins"/>
    <property type="match status" value="1"/>
</dbReference>
<dbReference type="InterPro" id="IPR000276">
    <property type="entry name" value="GPCR_Rhodpsn"/>
</dbReference>
<dbReference type="GeneTree" id="ENSGT01140000282516"/>
<sequence length="325" mass="36582">MSRLQPLTRSVMPLANCSMHSAAVEGSVAVLLVLECGLGLVGNAIALWTFCFRLKVWKPYAVYLFNLVIADLLLTLCLPFHAASYLTHKTWSLGLSACQTLIFLRALSRGVGVAFLTAVALDRYLRVVHPRLKVNLLSLRAAWGISILVWLLMAALSHQSLFISEAACPTFEPQGDFSFSVIWQKVLFLLQIILPFGFILFCNARIIRILQKRLRDPDKQPKLQRAQALVAVVVVLFALCFLPSFVARILLTIFRRSDSCRVRRALEHLSYVTSSLTYLQSVLNPVVYCFSNPTFRLSYRKVFYTLRGRGQEAEATGCDLKDSYL</sequence>
<evidence type="ECO:0000313" key="11">
    <source>
        <dbReference type="Ensembl" id="ENSEASP00005044324.1"/>
    </source>
</evidence>
<dbReference type="Proteomes" id="UP000694387">
    <property type="component" value="Chromosome 28"/>
</dbReference>
<dbReference type="PROSITE" id="PS50262">
    <property type="entry name" value="G_PROTEIN_RECEP_F1_2"/>
    <property type="match status" value="1"/>
</dbReference>
<feature type="transmembrane region" description="Helical" evidence="9">
    <location>
        <begin position="102"/>
        <end position="121"/>
    </location>
</feature>
<accession>A0A9L0ITW6</accession>
<dbReference type="GO" id="GO:0050728">
    <property type="term" value="P:negative regulation of inflammatory response"/>
    <property type="evidence" value="ECO:0007669"/>
    <property type="project" value="TreeGrafter"/>
</dbReference>
<name>A0A9L0ITW6_EQUAS</name>
<dbReference type="PANTHER" id="PTHR46048:SF7">
    <property type="entry name" value="12-(S)-HYDROXY-5,8,10,14-EICOSATETRAENOIC ACID RECEPTOR"/>
    <property type="match status" value="1"/>
</dbReference>
<evidence type="ECO:0000256" key="7">
    <source>
        <dbReference type="ARBA" id="ARBA00023224"/>
    </source>
</evidence>
<evidence type="ECO:0000256" key="1">
    <source>
        <dbReference type="ARBA" id="ARBA00004141"/>
    </source>
</evidence>
<evidence type="ECO:0000256" key="9">
    <source>
        <dbReference type="SAM" id="Phobius"/>
    </source>
</evidence>
<dbReference type="PROSITE" id="PS00237">
    <property type="entry name" value="G_PROTEIN_RECEP_F1_1"/>
    <property type="match status" value="1"/>
</dbReference>
<gene>
    <name evidence="11" type="primary">GPR31</name>
</gene>
<keyword evidence="7 8" id="KW-0807">Transducer</keyword>
<reference evidence="11" key="2">
    <citation type="submission" date="2025-08" db="UniProtKB">
        <authorList>
            <consortium name="Ensembl"/>
        </authorList>
    </citation>
    <scope>IDENTIFICATION</scope>
</reference>
<evidence type="ECO:0000256" key="6">
    <source>
        <dbReference type="ARBA" id="ARBA00023170"/>
    </source>
</evidence>
<dbReference type="Pfam" id="PF00001">
    <property type="entry name" value="7tm_1"/>
    <property type="match status" value="1"/>
</dbReference>
<keyword evidence="5 9" id="KW-0472">Membrane</keyword>
<evidence type="ECO:0000256" key="3">
    <source>
        <dbReference type="ARBA" id="ARBA00022989"/>
    </source>
</evidence>
<feature type="domain" description="G-protein coupled receptors family 1 profile" evidence="10">
    <location>
        <begin position="42"/>
        <end position="288"/>
    </location>
</feature>
<evidence type="ECO:0000259" key="10">
    <source>
        <dbReference type="PROSITE" id="PS50262"/>
    </source>
</evidence>
<organism evidence="11 12">
    <name type="scientific">Equus asinus</name>
    <name type="common">Donkey</name>
    <name type="synonym">Equus africanus asinus</name>
    <dbReference type="NCBI Taxonomy" id="9793"/>
    <lineage>
        <taxon>Eukaryota</taxon>
        <taxon>Metazoa</taxon>
        <taxon>Chordata</taxon>
        <taxon>Craniata</taxon>
        <taxon>Vertebrata</taxon>
        <taxon>Euteleostomi</taxon>
        <taxon>Mammalia</taxon>
        <taxon>Eutheria</taxon>
        <taxon>Laurasiatheria</taxon>
        <taxon>Perissodactyla</taxon>
        <taxon>Equidae</taxon>
        <taxon>Equus</taxon>
    </lineage>
</organism>
<evidence type="ECO:0000256" key="5">
    <source>
        <dbReference type="ARBA" id="ARBA00023136"/>
    </source>
</evidence>
<protein>
    <recommendedName>
        <fullName evidence="10">G-protein coupled receptors family 1 profile domain-containing protein</fullName>
    </recommendedName>
</protein>
<proteinExistence type="inferred from homology"/>
<dbReference type="PRINTS" id="PR00237">
    <property type="entry name" value="GPCRRHODOPSN"/>
</dbReference>
<keyword evidence="4 8" id="KW-0297">G-protein coupled receptor</keyword>
<feature type="transmembrane region" description="Helical" evidence="9">
    <location>
        <begin position="60"/>
        <end position="82"/>
    </location>
</feature>
<feature type="transmembrane region" description="Helical" evidence="9">
    <location>
        <begin position="228"/>
        <end position="251"/>
    </location>
</feature>